<evidence type="ECO:0000256" key="1">
    <source>
        <dbReference type="ARBA" id="ARBA00022475"/>
    </source>
</evidence>
<evidence type="ECO:0000256" key="2">
    <source>
        <dbReference type="ARBA" id="ARBA00022692"/>
    </source>
</evidence>
<proteinExistence type="predicted"/>
<evidence type="ECO:0000256" key="3">
    <source>
        <dbReference type="ARBA" id="ARBA00022989"/>
    </source>
</evidence>
<dbReference type="InterPro" id="IPR010445">
    <property type="entry name" value="LapA_dom"/>
</dbReference>
<evidence type="ECO:0000259" key="6">
    <source>
        <dbReference type="Pfam" id="PF06305"/>
    </source>
</evidence>
<evidence type="ECO:0000256" key="5">
    <source>
        <dbReference type="SAM" id="Phobius"/>
    </source>
</evidence>
<evidence type="ECO:0000313" key="8">
    <source>
        <dbReference type="Proteomes" id="UP000610558"/>
    </source>
</evidence>
<keyword evidence="8" id="KW-1185">Reference proteome</keyword>
<accession>A0A927C5S4</accession>
<dbReference type="Proteomes" id="UP000610558">
    <property type="component" value="Unassembled WGS sequence"/>
</dbReference>
<keyword evidence="4 5" id="KW-0472">Membrane</keyword>
<dbReference type="GO" id="GO:0005886">
    <property type="term" value="C:plasma membrane"/>
    <property type="evidence" value="ECO:0007669"/>
    <property type="project" value="InterPro"/>
</dbReference>
<dbReference type="RefSeq" id="WP_190766240.1">
    <property type="nucleotide sequence ID" value="NZ_JACXLD010000008.1"/>
</dbReference>
<keyword evidence="3 5" id="KW-1133">Transmembrane helix</keyword>
<dbReference type="EMBL" id="JACXLD010000008">
    <property type="protein sequence ID" value="MBD2859915.1"/>
    <property type="molecule type" value="Genomic_DNA"/>
</dbReference>
<keyword evidence="1" id="KW-1003">Cell membrane</keyword>
<protein>
    <submittedName>
        <fullName evidence="7">LapA family protein</fullName>
    </submittedName>
</protein>
<comment type="caution">
    <text evidence="7">The sequence shown here is derived from an EMBL/GenBank/DDBJ whole genome shotgun (WGS) entry which is preliminary data.</text>
</comment>
<feature type="domain" description="Lipopolysaccharide assembly protein A" evidence="6">
    <location>
        <begin position="27"/>
        <end position="88"/>
    </location>
</feature>
<dbReference type="AlphaFoldDB" id="A0A927C5S4"/>
<keyword evidence="2 5" id="KW-0812">Transmembrane</keyword>
<reference evidence="7" key="1">
    <citation type="submission" date="2020-09" db="EMBL/GenBank/DDBJ databases">
        <authorList>
            <person name="Yoon J.-W."/>
        </authorList>
    </citation>
    <scope>NUCLEOTIDE SEQUENCE</scope>
    <source>
        <strain evidence="7">KMU-158</strain>
    </source>
</reference>
<sequence>MRRLRSLLTLLILIAVLAFGLLFSIANDTPVSLDLLLVQLPEQRLSLWLILTFFVGGLLGMASASVALFRLRASRFKLQQRLKKLESRAEPRSEAS</sequence>
<organism evidence="7 8">
    <name type="scientific">Spongiibacter pelagi</name>
    <dbReference type="NCBI Taxonomy" id="2760804"/>
    <lineage>
        <taxon>Bacteria</taxon>
        <taxon>Pseudomonadati</taxon>
        <taxon>Pseudomonadota</taxon>
        <taxon>Gammaproteobacteria</taxon>
        <taxon>Cellvibrionales</taxon>
        <taxon>Spongiibacteraceae</taxon>
        <taxon>Spongiibacter</taxon>
    </lineage>
</organism>
<evidence type="ECO:0000313" key="7">
    <source>
        <dbReference type="EMBL" id="MBD2859915.1"/>
    </source>
</evidence>
<evidence type="ECO:0000256" key="4">
    <source>
        <dbReference type="ARBA" id="ARBA00023136"/>
    </source>
</evidence>
<dbReference type="Pfam" id="PF06305">
    <property type="entry name" value="LapA_dom"/>
    <property type="match status" value="1"/>
</dbReference>
<gene>
    <name evidence="7" type="ORF">IB286_12970</name>
</gene>
<name>A0A927C5S4_9GAMM</name>
<feature type="transmembrane region" description="Helical" evidence="5">
    <location>
        <begin position="48"/>
        <end position="71"/>
    </location>
</feature>